<keyword evidence="5" id="KW-0418">Kinase</keyword>
<evidence type="ECO:0000313" key="5">
    <source>
        <dbReference type="EMBL" id="RVW57245.1"/>
    </source>
</evidence>
<accession>A0A438FB86</accession>
<dbReference type="PROSITE" id="PS00107">
    <property type="entry name" value="PROTEIN_KINASE_ATP"/>
    <property type="match status" value="1"/>
</dbReference>
<evidence type="ECO:0000259" key="4">
    <source>
        <dbReference type="PROSITE" id="PS50011"/>
    </source>
</evidence>
<dbReference type="PROSITE" id="PS50011">
    <property type="entry name" value="PROTEIN_KINASE_DOM"/>
    <property type="match status" value="1"/>
</dbReference>
<comment type="caution">
    <text evidence="5">The sequence shown here is derived from an EMBL/GenBank/DDBJ whole genome shotgun (WGS) entry which is preliminary data.</text>
</comment>
<keyword evidence="1" id="KW-0067">ATP-binding</keyword>
<evidence type="ECO:0000256" key="1">
    <source>
        <dbReference type="PROSITE-ProRule" id="PRU10141"/>
    </source>
</evidence>
<keyword evidence="5" id="KW-0808">Transferase</keyword>
<dbReference type="Gene3D" id="3.30.200.20">
    <property type="entry name" value="Phosphorylase Kinase, domain 1"/>
    <property type="match status" value="1"/>
</dbReference>
<protein>
    <submittedName>
        <fullName evidence="5">Receptor-like protein kinase THESEUS 1</fullName>
    </submittedName>
</protein>
<dbReference type="InterPro" id="IPR011009">
    <property type="entry name" value="Kinase-like_dom_sf"/>
</dbReference>
<evidence type="ECO:0000256" key="2">
    <source>
        <dbReference type="SAM" id="MobiDB-lite"/>
    </source>
</evidence>
<keyword evidence="3" id="KW-0472">Membrane</keyword>
<dbReference type="AlphaFoldDB" id="A0A438FB86"/>
<keyword evidence="1" id="KW-0547">Nucleotide-binding</keyword>
<reference evidence="5 6" key="1">
    <citation type="journal article" date="2018" name="PLoS Genet.">
        <title>Population sequencing reveals clonal diversity and ancestral inbreeding in the grapevine cultivar Chardonnay.</title>
        <authorList>
            <person name="Roach M.J."/>
            <person name="Johnson D.L."/>
            <person name="Bohlmann J."/>
            <person name="van Vuuren H.J."/>
            <person name="Jones S.J."/>
            <person name="Pretorius I.S."/>
            <person name="Schmidt S.A."/>
            <person name="Borneman A.R."/>
        </authorList>
    </citation>
    <scope>NUCLEOTIDE SEQUENCE [LARGE SCALE GENOMIC DNA]</scope>
    <source>
        <strain evidence="6">cv. Chardonnay</strain>
        <tissue evidence="5">Leaf</tissue>
    </source>
</reference>
<dbReference type="GO" id="GO:0005524">
    <property type="term" value="F:ATP binding"/>
    <property type="evidence" value="ECO:0007669"/>
    <property type="project" value="UniProtKB-UniRule"/>
</dbReference>
<dbReference type="SUPFAM" id="SSF56112">
    <property type="entry name" value="Protein kinase-like (PK-like)"/>
    <property type="match status" value="1"/>
</dbReference>
<feature type="region of interest" description="Disordered" evidence="2">
    <location>
        <begin position="458"/>
        <end position="481"/>
    </location>
</feature>
<feature type="transmembrane region" description="Helical" evidence="3">
    <location>
        <begin position="89"/>
        <end position="110"/>
    </location>
</feature>
<dbReference type="PANTHER" id="PTHR27003:SF398">
    <property type="entry name" value="PROTEIN KINASE DOMAIN-CONTAINING PROTEIN"/>
    <property type="match status" value="1"/>
</dbReference>
<proteinExistence type="predicted"/>
<dbReference type="Pfam" id="PF00069">
    <property type="entry name" value="Pkinase"/>
    <property type="match status" value="1"/>
</dbReference>
<name>A0A438FB86_VITVI</name>
<dbReference type="InterPro" id="IPR000719">
    <property type="entry name" value="Prot_kinase_dom"/>
</dbReference>
<dbReference type="EMBL" id="QGNW01001061">
    <property type="protein sequence ID" value="RVW57245.1"/>
    <property type="molecule type" value="Genomic_DNA"/>
</dbReference>
<dbReference type="InterPro" id="IPR017441">
    <property type="entry name" value="Protein_kinase_ATP_BS"/>
</dbReference>
<feature type="binding site" evidence="1">
    <location>
        <position position="199"/>
    </location>
    <ligand>
        <name>ATP</name>
        <dbReference type="ChEBI" id="CHEBI:30616"/>
    </ligand>
</feature>
<keyword evidence="3" id="KW-0812">Transmembrane</keyword>
<feature type="domain" description="Protein kinase" evidence="4">
    <location>
        <begin position="126"/>
        <end position="414"/>
    </location>
</feature>
<sequence length="481" mass="53229">MSGYNDSTRYIAPPLVYMSAKEMNKSDSDPLQFFNISWGFDVSKNASIGPQIDSPVNNSFLNGLEIMEIMEELGWVSMENESKKKTTPLLIGLVVGGLALVCIVIIVLSLRLKCRKEKPAEASHWLPVTVDGGLSSHSRVYEATIHGSPVPHLNLGLKIPFAEIQSATNNFSRKLLVGKGGFGKVYPGTLRNGMKVAVKRSQPGHGQGLPEFQTEILEGTLRNHLYGSDLPCLSWKQRLEICIGAARGLHYLHTGSEGGIIHRDSKSTNILLDDNFVSKVADFGLSRSGLPHQTHVSTAVKGTFGYLDPEYFRTQQLTDKSDVYSFGVVLLEVLCARPAINPSLPREQMNLAEWVMVWQKKGLLEQVIDPLLVGKVNLNSLRKFGETAEKCLKEDGTDRPTMGDVMWDLEYAFQLQQTAMQREPLEDSTNDAASTFPLATIQHYPSYSFSISDIHGPKRRVGSSETTESEVFSQLRIADGR</sequence>
<evidence type="ECO:0000313" key="6">
    <source>
        <dbReference type="Proteomes" id="UP000288805"/>
    </source>
</evidence>
<dbReference type="InterPro" id="IPR045272">
    <property type="entry name" value="ANXUR1/2-like"/>
</dbReference>
<evidence type="ECO:0000256" key="3">
    <source>
        <dbReference type="SAM" id="Phobius"/>
    </source>
</evidence>
<keyword evidence="3" id="KW-1133">Transmembrane helix</keyword>
<organism evidence="5 6">
    <name type="scientific">Vitis vinifera</name>
    <name type="common">Grape</name>
    <dbReference type="NCBI Taxonomy" id="29760"/>
    <lineage>
        <taxon>Eukaryota</taxon>
        <taxon>Viridiplantae</taxon>
        <taxon>Streptophyta</taxon>
        <taxon>Embryophyta</taxon>
        <taxon>Tracheophyta</taxon>
        <taxon>Spermatophyta</taxon>
        <taxon>Magnoliopsida</taxon>
        <taxon>eudicotyledons</taxon>
        <taxon>Gunneridae</taxon>
        <taxon>Pentapetalae</taxon>
        <taxon>rosids</taxon>
        <taxon>Vitales</taxon>
        <taxon>Vitaceae</taxon>
        <taxon>Viteae</taxon>
        <taxon>Vitis</taxon>
    </lineage>
</organism>
<dbReference type="PANTHER" id="PTHR27003">
    <property type="entry name" value="OS07G0166700 PROTEIN"/>
    <property type="match status" value="1"/>
</dbReference>
<dbReference type="Gene3D" id="1.10.510.10">
    <property type="entry name" value="Transferase(Phosphotransferase) domain 1"/>
    <property type="match status" value="1"/>
</dbReference>
<dbReference type="GO" id="GO:0004714">
    <property type="term" value="F:transmembrane receptor protein tyrosine kinase activity"/>
    <property type="evidence" value="ECO:0007669"/>
    <property type="project" value="InterPro"/>
</dbReference>
<dbReference type="FunFam" id="1.10.510.10:FF:000058">
    <property type="entry name" value="Receptor-like protein kinase FERONIA"/>
    <property type="match status" value="1"/>
</dbReference>
<dbReference type="Proteomes" id="UP000288805">
    <property type="component" value="Unassembled WGS sequence"/>
</dbReference>
<feature type="compositionally biased region" description="Polar residues" evidence="2">
    <location>
        <begin position="463"/>
        <end position="472"/>
    </location>
</feature>
<gene>
    <name evidence="5" type="primary">THE1_3</name>
    <name evidence="5" type="ORF">CK203_099684</name>
</gene>
<keyword evidence="5" id="KW-0675">Receptor</keyword>